<evidence type="ECO:0000313" key="9">
    <source>
        <dbReference type="Proteomes" id="UP000242999"/>
    </source>
</evidence>
<evidence type="ECO:0000256" key="1">
    <source>
        <dbReference type="ARBA" id="ARBA00004167"/>
    </source>
</evidence>
<dbReference type="SMART" id="SM00244">
    <property type="entry name" value="PHB"/>
    <property type="match status" value="1"/>
</dbReference>
<organism evidence="8 9">
    <name type="scientific">Allopseudospirillum japonicum</name>
    <dbReference type="NCBI Taxonomy" id="64971"/>
    <lineage>
        <taxon>Bacteria</taxon>
        <taxon>Pseudomonadati</taxon>
        <taxon>Pseudomonadota</taxon>
        <taxon>Gammaproteobacteria</taxon>
        <taxon>Oceanospirillales</taxon>
        <taxon>Oceanospirillaceae</taxon>
        <taxon>Allopseudospirillum</taxon>
    </lineage>
</organism>
<dbReference type="Proteomes" id="UP000242999">
    <property type="component" value="Unassembled WGS sequence"/>
</dbReference>
<dbReference type="EMBL" id="FNYH01000001">
    <property type="protein sequence ID" value="SEI41572.1"/>
    <property type="molecule type" value="Genomic_DNA"/>
</dbReference>
<dbReference type="InterPro" id="IPR036013">
    <property type="entry name" value="Band_7/SPFH_dom_sf"/>
</dbReference>
<dbReference type="GO" id="GO:0006508">
    <property type="term" value="P:proteolysis"/>
    <property type="evidence" value="ECO:0007669"/>
    <property type="project" value="UniProtKB-KW"/>
</dbReference>
<comment type="similarity">
    <text evidence="2 6">Belongs to the band 7/mec-2 family. HflC subfamily.</text>
</comment>
<dbReference type="NCBIfam" id="TIGR01932">
    <property type="entry name" value="hflC"/>
    <property type="match status" value="1"/>
</dbReference>
<dbReference type="PANTHER" id="PTHR42911">
    <property type="entry name" value="MODULATOR OF FTSH PROTEASE HFLC"/>
    <property type="match status" value="1"/>
</dbReference>
<keyword evidence="4" id="KW-1133">Transmembrane helix</keyword>
<keyword evidence="5" id="KW-0472">Membrane</keyword>
<keyword evidence="8" id="KW-0645">Protease</keyword>
<dbReference type="SUPFAM" id="SSF117892">
    <property type="entry name" value="Band 7/SPFH domain"/>
    <property type="match status" value="1"/>
</dbReference>
<dbReference type="InterPro" id="IPR010200">
    <property type="entry name" value="HflC"/>
</dbReference>
<dbReference type="InterPro" id="IPR001107">
    <property type="entry name" value="Band_7"/>
</dbReference>
<evidence type="ECO:0000259" key="7">
    <source>
        <dbReference type="SMART" id="SM00244"/>
    </source>
</evidence>
<comment type="subcellular location">
    <subcellularLocation>
        <location evidence="1">Membrane</location>
        <topology evidence="1">Single-pass membrane protein</topology>
    </subcellularLocation>
</comment>
<evidence type="ECO:0000256" key="5">
    <source>
        <dbReference type="ARBA" id="ARBA00023136"/>
    </source>
</evidence>
<dbReference type="PANTHER" id="PTHR42911:SF1">
    <property type="entry name" value="MODULATOR OF FTSH PROTEASE HFLC"/>
    <property type="match status" value="1"/>
</dbReference>
<keyword evidence="3" id="KW-0812">Transmembrane</keyword>
<dbReference type="CDD" id="cd03405">
    <property type="entry name" value="SPFH_HflC"/>
    <property type="match status" value="1"/>
</dbReference>
<evidence type="ECO:0000313" key="8">
    <source>
        <dbReference type="EMBL" id="SEI41572.1"/>
    </source>
</evidence>
<name>A0A1H6QRH0_9GAMM</name>
<dbReference type="STRING" id="64971.SAMN05421831_101398"/>
<dbReference type="GO" id="GO:0016020">
    <property type="term" value="C:membrane"/>
    <property type="evidence" value="ECO:0007669"/>
    <property type="project" value="UniProtKB-SubCell"/>
</dbReference>
<evidence type="ECO:0000256" key="6">
    <source>
        <dbReference type="PIRNR" id="PIRNR005651"/>
    </source>
</evidence>
<comment type="function">
    <text evidence="6">HflC and HflK could regulate a protease.</text>
</comment>
<dbReference type="Pfam" id="PF01145">
    <property type="entry name" value="Band_7"/>
    <property type="match status" value="1"/>
</dbReference>
<dbReference type="Gene3D" id="3.30.479.30">
    <property type="entry name" value="Band 7 domain"/>
    <property type="match status" value="1"/>
</dbReference>
<accession>A0A1H6QRH0</accession>
<evidence type="ECO:0000256" key="4">
    <source>
        <dbReference type="ARBA" id="ARBA00022989"/>
    </source>
</evidence>
<evidence type="ECO:0000256" key="2">
    <source>
        <dbReference type="ARBA" id="ARBA00007862"/>
    </source>
</evidence>
<sequence length="293" mass="33710">MNSRSIVGLTLIALVAWIGSSSLYIVNATERAIKLQFGQIVESNIEPGLHYRVPVYQTIRKFDTRVLTLDSRPQRYLTKEKKAVIVDSFVKWKIVDVTRYYEATSGDELTAARLIAPRVDESLRNEFGRRDLSEIISEKRDELMTKAITELSKVTQSELGITLLDIRVKRIDLPTEVSSAVYERMKSERQREAREYRAQGKEESEKIRAAADRERQVLLAQAYEEAEQIKGQGDAQAAAVYAQAFQRDPEFFRFHRSLQAYRESFNNKGDVLVLEPDSDFFKYLKEAQGTRVE</sequence>
<gene>
    <name evidence="8" type="ORF">SAMN05421831_101398</name>
</gene>
<dbReference type="PIRSF" id="PIRSF005651">
    <property type="entry name" value="HflC"/>
    <property type="match status" value="1"/>
</dbReference>
<dbReference type="RefSeq" id="WP_093308263.1">
    <property type="nucleotide sequence ID" value="NZ_FNYH01000001.1"/>
</dbReference>
<proteinExistence type="inferred from homology"/>
<protein>
    <recommendedName>
        <fullName evidence="6">Protein HflC</fullName>
    </recommendedName>
</protein>
<evidence type="ECO:0000256" key="3">
    <source>
        <dbReference type="ARBA" id="ARBA00022692"/>
    </source>
</evidence>
<dbReference type="AlphaFoldDB" id="A0A1H6QRH0"/>
<dbReference type="GO" id="GO:0008233">
    <property type="term" value="F:peptidase activity"/>
    <property type="evidence" value="ECO:0007669"/>
    <property type="project" value="UniProtKB-KW"/>
</dbReference>
<dbReference type="OrthoDB" id="9812991at2"/>
<keyword evidence="8" id="KW-0378">Hydrolase</keyword>
<feature type="domain" description="Band 7" evidence="7">
    <location>
        <begin position="21"/>
        <end position="185"/>
    </location>
</feature>
<keyword evidence="9" id="KW-1185">Reference proteome</keyword>
<reference evidence="9" key="1">
    <citation type="submission" date="2016-10" db="EMBL/GenBank/DDBJ databases">
        <authorList>
            <person name="Varghese N."/>
            <person name="Submissions S."/>
        </authorList>
    </citation>
    <scope>NUCLEOTIDE SEQUENCE [LARGE SCALE GENOMIC DNA]</scope>
    <source>
        <strain evidence="9">DSM 7165</strain>
    </source>
</reference>